<proteinExistence type="predicted"/>
<dbReference type="GO" id="GO:0032259">
    <property type="term" value="P:methylation"/>
    <property type="evidence" value="ECO:0007669"/>
    <property type="project" value="UniProtKB-KW"/>
</dbReference>
<keyword evidence="2" id="KW-0489">Methyltransferase</keyword>
<organism evidence="2 3">
    <name type="scientific">Acinetobacter kyonggiensis</name>
    <dbReference type="NCBI Taxonomy" id="595670"/>
    <lineage>
        <taxon>Bacteria</taxon>
        <taxon>Pseudomonadati</taxon>
        <taxon>Pseudomonadota</taxon>
        <taxon>Gammaproteobacteria</taxon>
        <taxon>Moraxellales</taxon>
        <taxon>Moraxellaceae</taxon>
        <taxon>Acinetobacter</taxon>
    </lineage>
</organism>
<dbReference type="SUPFAM" id="SSF53335">
    <property type="entry name" value="S-adenosyl-L-methionine-dependent methyltransferases"/>
    <property type="match status" value="1"/>
</dbReference>
<dbReference type="Pfam" id="PF13649">
    <property type="entry name" value="Methyltransf_25"/>
    <property type="match status" value="1"/>
</dbReference>
<dbReference type="CDD" id="cd02440">
    <property type="entry name" value="AdoMet_MTases"/>
    <property type="match status" value="1"/>
</dbReference>
<name>A0A1H3JFY7_9GAMM</name>
<dbReference type="EMBL" id="FNPK01000009">
    <property type="protein sequence ID" value="SDY38893.1"/>
    <property type="molecule type" value="Genomic_DNA"/>
</dbReference>
<dbReference type="Proteomes" id="UP000199035">
    <property type="component" value="Unassembled WGS sequence"/>
</dbReference>
<sequence>MKTIDYYNQNADQFVASTFHVAMGELYQPFINHLSDCAIILDLGCGTGRDSLAFKKLGYQVEAIDFSEELVAKAKGLTGINVRQQSFYELDEQDKYHGIWACASLLHCDRENLADVMLRILNALKVNGILYMSFKYGESDREKDGRAFTDLNEQQAQDLLNQLEGFQPLKQWITVDQRPDREEEWLNLLWKKHA</sequence>
<dbReference type="RefSeq" id="WP_092689806.1">
    <property type="nucleotide sequence ID" value="NZ_FNPK01000009.1"/>
</dbReference>
<dbReference type="AlphaFoldDB" id="A0A1H3JFY7"/>
<feature type="domain" description="Methyltransferase" evidence="1">
    <location>
        <begin position="40"/>
        <end position="128"/>
    </location>
</feature>
<dbReference type="PANTHER" id="PTHR43464:SF94">
    <property type="entry name" value="MALONYL-[ACYL-CARRIER PROTEIN] O-METHYLTRANSFERASE"/>
    <property type="match status" value="1"/>
</dbReference>
<dbReference type="PANTHER" id="PTHR43464">
    <property type="entry name" value="METHYLTRANSFERASE"/>
    <property type="match status" value="1"/>
</dbReference>
<accession>A0A1H3JFY7</accession>
<reference evidence="3" key="1">
    <citation type="submission" date="2016-10" db="EMBL/GenBank/DDBJ databases">
        <authorList>
            <person name="Varghese N."/>
            <person name="Submissions S."/>
        </authorList>
    </citation>
    <scope>NUCLEOTIDE SEQUENCE [LARGE SCALE GENOMIC DNA]</scope>
    <source>
        <strain evidence="3">ANC 5109</strain>
    </source>
</reference>
<evidence type="ECO:0000259" key="1">
    <source>
        <dbReference type="Pfam" id="PF13649"/>
    </source>
</evidence>
<protein>
    <submittedName>
        <fullName evidence="2">Methyltransferase domain-containing protein</fullName>
    </submittedName>
</protein>
<evidence type="ECO:0000313" key="3">
    <source>
        <dbReference type="Proteomes" id="UP000199035"/>
    </source>
</evidence>
<dbReference type="InterPro" id="IPR029063">
    <property type="entry name" value="SAM-dependent_MTases_sf"/>
</dbReference>
<dbReference type="GO" id="GO:0008168">
    <property type="term" value="F:methyltransferase activity"/>
    <property type="evidence" value="ECO:0007669"/>
    <property type="project" value="UniProtKB-KW"/>
</dbReference>
<evidence type="ECO:0000313" key="2">
    <source>
        <dbReference type="EMBL" id="SDY38893.1"/>
    </source>
</evidence>
<gene>
    <name evidence="2" type="ORF">SAMN05421643_10949</name>
</gene>
<dbReference type="STRING" id="595670.SAMN05421643_10949"/>
<dbReference type="InterPro" id="IPR041698">
    <property type="entry name" value="Methyltransf_25"/>
</dbReference>
<keyword evidence="3" id="KW-1185">Reference proteome</keyword>
<dbReference type="Gene3D" id="3.40.50.150">
    <property type="entry name" value="Vaccinia Virus protein VP39"/>
    <property type="match status" value="1"/>
</dbReference>
<keyword evidence="2" id="KW-0808">Transferase</keyword>